<dbReference type="AlphaFoldDB" id="A0A7J6UYY1"/>
<keyword evidence="3" id="KW-1185">Reference proteome</keyword>
<proteinExistence type="predicted"/>
<accession>A0A7J6UYY1</accession>
<protein>
    <recommendedName>
        <fullName evidence="4">Defensin-like protein</fullName>
    </recommendedName>
</protein>
<dbReference type="EMBL" id="JABWDY010041154">
    <property type="protein sequence ID" value="KAF5177618.1"/>
    <property type="molecule type" value="Genomic_DNA"/>
</dbReference>
<keyword evidence="1" id="KW-0732">Signal</keyword>
<evidence type="ECO:0000256" key="1">
    <source>
        <dbReference type="SAM" id="SignalP"/>
    </source>
</evidence>
<sequence>MKFSTLVSALFVLILLFTFGNISGEAHCTTKHYRLRACDANNCFKLCSDKFGEAVQAVCDNRILCSCVTCRG</sequence>
<reference evidence="2 3" key="1">
    <citation type="submission" date="2020-06" db="EMBL/GenBank/DDBJ databases">
        <title>Transcriptomic and genomic resources for Thalictrum thalictroides and T. hernandezii: Facilitating candidate gene discovery in an emerging model plant lineage.</title>
        <authorList>
            <person name="Arias T."/>
            <person name="Riano-Pachon D.M."/>
            <person name="Di Stilio V.S."/>
        </authorList>
    </citation>
    <scope>NUCLEOTIDE SEQUENCE [LARGE SCALE GENOMIC DNA]</scope>
    <source>
        <strain evidence="3">cv. WT478/WT964</strain>
        <tissue evidence="2">Leaves</tissue>
    </source>
</reference>
<comment type="caution">
    <text evidence="2">The sequence shown here is derived from an EMBL/GenBank/DDBJ whole genome shotgun (WGS) entry which is preliminary data.</text>
</comment>
<evidence type="ECO:0000313" key="3">
    <source>
        <dbReference type="Proteomes" id="UP000554482"/>
    </source>
</evidence>
<feature type="chain" id="PRO_5029670771" description="Defensin-like protein" evidence="1">
    <location>
        <begin position="25"/>
        <end position="72"/>
    </location>
</feature>
<organism evidence="2 3">
    <name type="scientific">Thalictrum thalictroides</name>
    <name type="common">Rue-anemone</name>
    <name type="synonym">Anemone thalictroides</name>
    <dbReference type="NCBI Taxonomy" id="46969"/>
    <lineage>
        <taxon>Eukaryota</taxon>
        <taxon>Viridiplantae</taxon>
        <taxon>Streptophyta</taxon>
        <taxon>Embryophyta</taxon>
        <taxon>Tracheophyta</taxon>
        <taxon>Spermatophyta</taxon>
        <taxon>Magnoliopsida</taxon>
        <taxon>Ranunculales</taxon>
        <taxon>Ranunculaceae</taxon>
        <taxon>Thalictroideae</taxon>
        <taxon>Thalictrum</taxon>
    </lineage>
</organism>
<feature type="signal peptide" evidence="1">
    <location>
        <begin position="1"/>
        <end position="24"/>
    </location>
</feature>
<dbReference type="Proteomes" id="UP000554482">
    <property type="component" value="Unassembled WGS sequence"/>
</dbReference>
<evidence type="ECO:0008006" key="4">
    <source>
        <dbReference type="Google" id="ProtNLM"/>
    </source>
</evidence>
<gene>
    <name evidence="2" type="ORF">FRX31_032794</name>
</gene>
<name>A0A7J6UYY1_THATH</name>
<evidence type="ECO:0000313" key="2">
    <source>
        <dbReference type="EMBL" id="KAF5177618.1"/>
    </source>
</evidence>